<dbReference type="eggNOG" id="COG3380">
    <property type="taxonomic scope" value="Bacteria"/>
</dbReference>
<dbReference type="Pfam" id="PF13450">
    <property type="entry name" value="NAD_binding_8"/>
    <property type="match status" value="1"/>
</dbReference>
<name>H9UHK1_SPIAZ</name>
<dbReference type="KEGG" id="sfc:Spiaf_0905"/>
<dbReference type="Proteomes" id="UP000007383">
    <property type="component" value="Chromosome"/>
</dbReference>
<gene>
    <name evidence="2" type="ordered locus">Spiaf_0905</name>
</gene>
<sequence>MSRTVDVLIIGAGLAGLTAADQLRQAGHERAAWQSEAAGPVRQADIPRQAGLDGAAWQPDSVLVLEKSRGVGGRMATRRIGEAVFDHGAQFMTVRDPGFARAMAGWTKSGVVAPWFGDKNTRYRGQTGMTALAKQLSQQVDVQLSARVVSIAIQTEARAPGAAGTARAAESAQASGAADPARAPGTQAAAAQVSATHSGHSQVWQVLLESGEVILARSLVLTAPVPQSLAMLDAWDSSGKGAGGKGVVAAVLDPAVRARLEAVTYDPCIAVMARLENRSAIPSPGWLRPRSGPISWIADNQAKGISPVPSVTLHAAPDFSRAHWDEDPRELGEQLLARAASDLGSRVLEFQVHAWRYSRPTTPLQTTIRSATDGSLRGDLAVSSGQPANALAATVAGLPVVFAGDAFAAPRVEGAYLSGRAAARLLLSLPPQPEPHPGSGA</sequence>
<dbReference type="EMBL" id="CP003282">
    <property type="protein sequence ID" value="AFG36994.1"/>
    <property type="molecule type" value="Genomic_DNA"/>
</dbReference>
<dbReference type="RefSeq" id="WP_014454989.1">
    <property type="nucleotide sequence ID" value="NC_017098.1"/>
</dbReference>
<dbReference type="AlphaFoldDB" id="H9UHK1"/>
<dbReference type="PATRIC" id="fig|889378.3.peg.903"/>
<dbReference type="PANTHER" id="PTHR16128">
    <property type="entry name" value="FAD/NAD(P)-BINDING OXIDOREDUCTASE FAMILY PROTEIN"/>
    <property type="match status" value="1"/>
</dbReference>
<accession>H9UHK1</accession>
<reference evidence="3" key="1">
    <citation type="journal article" date="2013" name="Stand. Genomic Sci.">
        <title>Complete genome sequence of the halophilic bacterium Spirochaeta africana type strain (Z-7692(T)) from the alkaline Lake Magadi in the East African Rift.</title>
        <authorList>
            <person name="Liolos K."/>
            <person name="Abt B."/>
            <person name="Scheuner C."/>
            <person name="Teshima H."/>
            <person name="Held B."/>
            <person name="Lapidus A."/>
            <person name="Nolan M."/>
            <person name="Lucas S."/>
            <person name="Deshpande S."/>
            <person name="Cheng J.F."/>
            <person name="Tapia R."/>
            <person name="Goodwin L.A."/>
            <person name="Pitluck S."/>
            <person name="Pagani I."/>
            <person name="Ivanova N."/>
            <person name="Mavromatis K."/>
            <person name="Mikhailova N."/>
            <person name="Huntemann M."/>
            <person name="Pati A."/>
            <person name="Chen A."/>
            <person name="Palaniappan K."/>
            <person name="Land M."/>
            <person name="Rohde M."/>
            <person name="Tindall B.J."/>
            <person name="Detter J.C."/>
            <person name="Goker M."/>
            <person name="Bristow J."/>
            <person name="Eisen J.A."/>
            <person name="Markowitz V."/>
            <person name="Hugenholtz P."/>
            <person name="Woyke T."/>
            <person name="Klenk H.P."/>
            <person name="Kyrpides N.C."/>
        </authorList>
    </citation>
    <scope>NUCLEOTIDE SEQUENCE</scope>
    <source>
        <strain evidence="3">ATCC 700263 / DSM 8902 / Z-7692</strain>
    </source>
</reference>
<evidence type="ECO:0000313" key="2">
    <source>
        <dbReference type="EMBL" id="AFG36994.1"/>
    </source>
</evidence>
<dbReference type="PANTHER" id="PTHR16128:SF5">
    <property type="entry name" value="FAD_NAD(P)-BINDING OXIDOREDUCTASE FAMILY PROTEIN"/>
    <property type="match status" value="1"/>
</dbReference>
<dbReference type="STRING" id="889378.Spiaf_0905"/>
<dbReference type="SUPFAM" id="SSF51905">
    <property type="entry name" value="FAD/NAD(P)-binding domain"/>
    <property type="match status" value="2"/>
</dbReference>
<dbReference type="HOGENOM" id="CLU_036034_0_0_12"/>
<dbReference type="Gene3D" id="3.50.50.60">
    <property type="entry name" value="FAD/NAD(P)-binding domain"/>
    <property type="match status" value="1"/>
</dbReference>
<evidence type="ECO:0000256" key="1">
    <source>
        <dbReference type="SAM" id="MobiDB-lite"/>
    </source>
</evidence>
<keyword evidence="3" id="KW-1185">Reference proteome</keyword>
<proteinExistence type="predicted"/>
<dbReference type="OrthoDB" id="9778740at2"/>
<protein>
    <submittedName>
        <fullName evidence="2">Putative NAD/FAD-dependent oxidoreductase</fullName>
    </submittedName>
</protein>
<feature type="region of interest" description="Disordered" evidence="1">
    <location>
        <begin position="160"/>
        <end position="194"/>
    </location>
</feature>
<organism evidence="2 3">
    <name type="scientific">Spirochaeta africana (strain ATCC 700263 / DSM 8902 / Z-7692)</name>
    <dbReference type="NCBI Taxonomy" id="889378"/>
    <lineage>
        <taxon>Bacteria</taxon>
        <taxon>Pseudomonadati</taxon>
        <taxon>Spirochaetota</taxon>
        <taxon>Spirochaetia</taxon>
        <taxon>Spirochaetales</taxon>
        <taxon>Spirochaetaceae</taxon>
        <taxon>Spirochaeta</taxon>
    </lineage>
</organism>
<dbReference type="InterPro" id="IPR036188">
    <property type="entry name" value="FAD/NAD-bd_sf"/>
</dbReference>
<evidence type="ECO:0000313" key="3">
    <source>
        <dbReference type="Proteomes" id="UP000007383"/>
    </source>
</evidence>
<dbReference type="Gene3D" id="3.90.660.10">
    <property type="match status" value="1"/>
</dbReference>